<evidence type="ECO:0000256" key="2">
    <source>
        <dbReference type="ARBA" id="ARBA00010792"/>
    </source>
</evidence>
<organism evidence="9 10">
    <name type="scientific">Francisella frigiditurris</name>
    <dbReference type="NCBI Taxonomy" id="1542390"/>
    <lineage>
        <taxon>Bacteria</taxon>
        <taxon>Pseudomonadati</taxon>
        <taxon>Pseudomonadota</taxon>
        <taxon>Gammaproteobacteria</taxon>
        <taxon>Thiotrichales</taxon>
        <taxon>Francisellaceae</taxon>
        <taxon>Francisella</taxon>
    </lineage>
</organism>
<evidence type="ECO:0000313" key="9">
    <source>
        <dbReference type="EMBL" id="APC96561.1"/>
    </source>
</evidence>
<evidence type="ECO:0000256" key="4">
    <source>
        <dbReference type="ARBA" id="ARBA00022692"/>
    </source>
</evidence>
<reference evidence="10" key="1">
    <citation type="submission" date="2014-10" db="EMBL/GenBank/DDBJ databases">
        <authorList>
            <person name="Kuske C.R."/>
            <person name="Challacombe J.F."/>
            <person name="Daligault H.E."/>
            <person name="Davenport K.W."/>
            <person name="Johnson S.L."/>
            <person name="Siddaramappa S."/>
            <person name="Petersen J.M."/>
        </authorList>
    </citation>
    <scope>NUCLEOTIDE SEQUENCE [LARGE SCALE GENOMIC DNA]</scope>
    <source>
        <strain evidence="10">CA97-1460</strain>
    </source>
</reference>
<feature type="transmembrane region" description="Helical" evidence="7">
    <location>
        <begin position="28"/>
        <end position="49"/>
    </location>
</feature>
<evidence type="ECO:0000256" key="7">
    <source>
        <dbReference type="RuleBase" id="RU367016"/>
    </source>
</evidence>
<gene>
    <name evidence="9" type="ORF">KX01_1089</name>
</gene>
<dbReference type="NCBIfam" id="NF008102">
    <property type="entry name" value="PRK10847.1"/>
    <property type="match status" value="1"/>
</dbReference>
<evidence type="ECO:0000256" key="1">
    <source>
        <dbReference type="ARBA" id="ARBA00004651"/>
    </source>
</evidence>
<evidence type="ECO:0000313" key="10">
    <source>
        <dbReference type="Proteomes" id="UP000182521"/>
    </source>
</evidence>
<dbReference type="KEGG" id="frc:KX01_1089"/>
<evidence type="ECO:0000256" key="3">
    <source>
        <dbReference type="ARBA" id="ARBA00022475"/>
    </source>
</evidence>
<dbReference type="EMBL" id="CP009654">
    <property type="protein sequence ID" value="APC96561.1"/>
    <property type="molecule type" value="Genomic_DNA"/>
</dbReference>
<protein>
    <recommendedName>
        <fullName evidence="8">VTT domain-containing protein</fullName>
    </recommendedName>
</protein>
<feature type="transmembrane region" description="Helical" evidence="7">
    <location>
        <begin position="153"/>
        <end position="175"/>
    </location>
</feature>
<evidence type="ECO:0000256" key="6">
    <source>
        <dbReference type="ARBA" id="ARBA00023136"/>
    </source>
</evidence>
<keyword evidence="4 7" id="KW-0812">Transmembrane</keyword>
<dbReference type="PANTHER" id="PTHR30353:SF0">
    <property type="entry name" value="TRANSMEMBRANE PROTEIN"/>
    <property type="match status" value="1"/>
</dbReference>
<keyword evidence="3 7" id="KW-1003">Cell membrane</keyword>
<feature type="transmembrane region" description="Helical" evidence="7">
    <location>
        <begin position="187"/>
        <end position="212"/>
    </location>
</feature>
<name>A0A1J0KS41_9GAMM</name>
<comment type="similarity">
    <text evidence="2 7">Belongs to the DedA family.</text>
</comment>
<keyword evidence="6 7" id="KW-0472">Membrane</keyword>
<dbReference type="OrthoDB" id="9780918at2"/>
<dbReference type="InterPro" id="IPR032816">
    <property type="entry name" value="VTT_dom"/>
</dbReference>
<dbReference type="RefSeq" id="WP_071664011.1">
    <property type="nucleotide sequence ID" value="NZ_CP009654.1"/>
</dbReference>
<dbReference type="STRING" id="1542390.KX01_1089"/>
<dbReference type="InterPro" id="IPR058127">
    <property type="entry name" value="DedA"/>
</dbReference>
<feature type="domain" description="VTT" evidence="8">
    <location>
        <begin position="49"/>
        <end position="170"/>
    </location>
</feature>
<dbReference type="GO" id="GO:0005886">
    <property type="term" value="C:plasma membrane"/>
    <property type="evidence" value="ECO:0007669"/>
    <property type="project" value="UniProtKB-SubCell"/>
</dbReference>
<dbReference type="Proteomes" id="UP000182521">
    <property type="component" value="Chromosome"/>
</dbReference>
<evidence type="ECO:0000259" key="8">
    <source>
        <dbReference type="Pfam" id="PF09335"/>
    </source>
</evidence>
<sequence length="216" mass="24225">MDLFTVLLDIILHLDKHISTYINLLGNWSYVLLFIVIFCETGLVVTPFLPGDSLLFAIGLTAAATTLNVHLIAPLLVIAAILGDSCNYFIGRYIGKRIFKPDAKILKTKHLDKTQAFFNKYGGRAIILARFMPLIRTFMPFVAGMSRMNYPKFVALGVIAAIIWVYSVTYTAFIFSNNDFVRHNFGLFIMIIIVVSLIPAAISILKALIAYIKDRK</sequence>
<dbReference type="AlphaFoldDB" id="A0A1J0KS41"/>
<proteinExistence type="inferred from homology"/>
<accession>A0A1J0KS41</accession>
<dbReference type="InterPro" id="IPR032818">
    <property type="entry name" value="DedA-like"/>
</dbReference>
<keyword evidence="10" id="KW-1185">Reference proteome</keyword>
<dbReference type="PANTHER" id="PTHR30353">
    <property type="entry name" value="INNER MEMBRANE PROTEIN DEDA-RELATED"/>
    <property type="match status" value="1"/>
</dbReference>
<keyword evidence="5 7" id="KW-1133">Transmembrane helix</keyword>
<feature type="transmembrane region" description="Helical" evidence="7">
    <location>
        <begin position="69"/>
        <end position="90"/>
    </location>
</feature>
<dbReference type="Pfam" id="PF09335">
    <property type="entry name" value="VTT_dom"/>
    <property type="match status" value="1"/>
</dbReference>
<comment type="subcellular location">
    <subcellularLocation>
        <location evidence="1 7">Cell membrane</location>
        <topology evidence="1 7">Multi-pass membrane protein</topology>
    </subcellularLocation>
</comment>
<evidence type="ECO:0000256" key="5">
    <source>
        <dbReference type="ARBA" id="ARBA00022989"/>
    </source>
</evidence>